<dbReference type="GO" id="GO:0004502">
    <property type="term" value="F:kynurenine 3-monooxygenase activity"/>
    <property type="evidence" value="ECO:0007669"/>
    <property type="project" value="TreeGrafter"/>
</dbReference>
<dbReference type="Gene3D" id="3.50.50.60">
    <property type="entry name" value="FAD/NAD(P)-binding domain"/>
    <property type="match status" value="1"/>
</dbReference>
<dbReference type="Proteomes" id="UP000003922">
    <property type="component" value="Unassembled WGS sequence"/>
</dbReference>
<keyword evidence="2" id="KW-0285">Flavoprotein</keyword>
<dbReference type="PRINTS" id="PR00420">
    <property type="entry name" value="RNGMNOXGNASE"/>
</dbReference>
<evidence type="ECO:0000259" key="7">
    <source>
        <dbReference type="Pfam" id="PF01494"/>
    </source>
</evidence>
<dbReference type="AlphaFoldDB" id="Q4C3M3"/>
<dbReference type="GO" id="GO:0071949">
    <property type="term" value="F:FAD binding"/>
    <property type="evidence" value="ECO:0007669"/>
    <property type="project" value="InterPro"/>
</dbReference>
<reference evidence="8" key="3">
    <citation type="submission" date="2016-12" db="EMBL/GenBank/DDBJ databases">
        <title>Annotation of the draft genome assembly of Crocosphaera watsonii WH 8501.</title>
        <authorList>
            <consortium name="US DOE Joint Genome Institute (JGI-ORNL)"/>
            <person name="Larimer F."/>
            <person name="Land M."/>
        </authorList>
    </citation>
    <scope>NUCLEOTIDE SEQUENCE</scope>
    <source>
        <strain evidence="8">WH 8501</strain>
    </source>
</reference>
<dbReference type="InterPro" id="IPR036188">
    <property type="entry name" value="FAD/NAD-bd_sf"/>
</dbReference>
<evidence type="ECO:0000256" key="4">
    <source>
        <dbReference type="ARBA" id="ARBA00022857"/>
    </source>
</evidence>
<protein>
    <submittedName>
        <fullName evidence="8">Flavoprotein monooxygenase</fullName>
    </submittedName>
</protein>
<evidence type="ECO:0000256" key="1">
    <source>
        <dbReference type="ARBA" id="ARBA00001974"/>
    </source>
</evidence>
<dbReference type="EMBL" id="AADV02000016">
    <property type="protein sequence ID" value="EAM50757.1"/>
    <property type="molecule type" value="Genomic_DNA"/>
</dbReference>
<dbReference type="OrthoDB" id="9782160at2"/>
<comment type="cofactor">
    <cofactor evidence="1">
        <name>FAD</name>
        <dbReference type="ChEBI" id="CHEBI:57692"/>
    </cofactor>
</comment>
<comment type="caution">
    <text evidence="8">The sequence shown here is derived from an EMBL/GenBank/DDBJ whole genome shotgun (WGS) entry which is preliminary data.</text>
</comment>
<feature type="domain" description="FAD-binding" evidence="7">
    <location>
        <begin position="3"/>
        <end position="326"/>
    </location>
</feature>
<name>Q4C3M3_CROWT</name>
<evidence type="ECO:0000256" key="5">
    <source>
        <dbReference type="ARBA" id="ARBA00023002"/>
    </source>
</evidence>
<evidence type="ECO:0000313" key="8">
    <source>
        <dbReference type="EMBL" id="EAM50757.1"/>
    </source>
</evidence>
<gene>
    <name evidence="8" type="ORF">CwatDRAFT_3879</name>
</gene>
<evidence type="ECO:0000256" key="3">
    <source>
        <dbReference type="ARBA" id="ARBA00022827"/>
    </source>
</evidence>
<sequence length="425" mass="48683">MNTPITIIGAGPAGLLLTHYLLRRGYTNIEIYESRQDPRLSSPDTQRTFPLALQARGRQALSKIENLEEKIAQKGTFCQGTLLHSQKGKTRSIPRKKPLLTIDRSVLSYILLEELFQGNNQSKLKIHFNHKCININSQEKSISFEIENQQITNKKYNILIGADGSNSQVRHYLESLSSFKCTKNALPDVYKSVYLPLKTADESLCLEPDKIHSIQLSEKVRILLVPQGENNLHGVIIFDKDNSPFEQFKNSSELLNFFQENGGKIGQLFDLQEVENLLKRPVAKVTTIECNQFHDSNNILILGDAAHAVSPSLGQGCNSALEDVMIIDELLDKYQDNWDLVMPAFTEKRVPDAEALQQLSNYTFPRKKSLIFEYFLRLRISRLLNQWFPKNFYRPIFELVTETTLSYQEILQLHQGWINKVKQSQ</sequence>
<dbReference type="RefSeq" id="WP_007305582.1">
    <property type="nucleotide sequence ID" value="NZ_AADV02000016.1"/>
</dbReference>
<dbReference type="PANTHER" id="PTHR46028:SF2">
    <property type="entry name" value="KYNURENINE 3-MONOOXYGENASE"/>
    <property type="match status" value="1"/>
</dbReference>
<evidence type="ECO:0000256" key="6">
    <source>
        <dbReference type="ARBA" id="ARBA00023033"/>
    </source>
</evidence>
<dbReference type="SUPFAM" id="SSF51905">
    <property type="entry name" value="FAD/NAD(P)-binding domain"/>
    <property type="match status" value="1"/>
</dbReference>
<dbReference type="GO" id="GO:0070189">
    <property type="term" value="P:kynurenine metabolic process"/>
    <property type="evidence" value="ECO:0007669"/>
    <property type="project" value="TreeGrafter"/>
</dbReference>
<keyword evidence="5" id="KW-0560">Oxidoreductase</keyword>
<reference evidence="8" key="2">
    <citation type="submission" date="2005-06" db="EMBL/GenBank/DDBJ databases">
        <title>Sequencing of the draft genome and assembly of Crocosphaera watsonii WH 8501.</title>
        <authorList>
            <consortium name="US DOE Joint Genome Institute (JGI-PGF)"/>
            <person name="Copeland A."/>
            <person name="Lucas S."/>
            <person name="Lapidus A."/>
            <person name="Barry K."/>
            <person name="Detter C."/>
            <person name="Glavina T."/>
            <person name="Hammon N."/>
            <person name="Israni S."/>
            <person name="Pitluck S."/>
            <person name="Richardson P."/>
        </authorList>
    </citation>
    <scope>NUCLEOTIDE SEQUENCE [LARGE SCALE GENOMIC DNA]</scope>
    <source>
        <strain evidence="8">WH 8501</strain>
    </source>
</reference>
<dbReference type="KEGG" id="cwa:CwatDRAFT_3879"/>
<evidence type="ECO:0000313" key="9">
    <source>
        <dbReference type="Proteomes" id="UP000003922"/>
    </source>
</evidence>
<keyword evidence="6 8" id="KW-0503">Monooxygenase</keyword>
<dbReference type="InterPro" id="IPR002938">
    <property type="entry name" value="FAD-bd"/>
</dbReference>
<keyword evidence="9" id="KW-1185">Reference proteome</keyword>
<reference evidence="8" key="1">
    <citation type="submission" date="2004-02" db="EMBL/GenBank/DDBJ databases">
        <authorList>
            <consortium name="DOE Joint Genome Institute"/>
        </authorList>
    </citation>
    <scope>NUCLEOTIDE SEQUENCE [LARGE SCALE GENOMIC DNA]</scope>
    <source>
        <strain evidence="8">WH 8501</strain>
    </source>
</reference>
<dbReference type="PANTHER" id="PTHR46028">
    <property type="entry name" value="KYNURENINE 3-MONOOXYGENASE"/>
    <property type="match status" value="1"/>
</dbReference>
<organism evidence="8 9">
    <name type="scientific">Crocosphaera watsonii WH 8501</name>
    <dbReference type="NCBI Taxonomy" id="165597"/>
    <lineage>
        <taxon>Bacteria</taxon>
        <taxon>Bacillati</taxon>
        <taxon>Cyanobacteriota</taxon>
        <taxon>Cyanophyceae</taxon>
        <taxon>Oscillatoriophycideae</taxon>
        <taxon>Chroococcales</taxon>
        <taxon>Aphanothecaceae</taxon>
        <taxon>Crocosphaera</taxon>
    </lineage>
</organism>
<proteinExistence type="predicted"/>
<keyword evidence="3" id="KW-0274">FAD</keyword>
<accession>Q4C3M3</accession>
<dbReference type="Pfam" id="PF01494">
    <property type="entry name" value="FAD_binding_3"/>
    <property type="match status" value="1"/>
</dbReference>
<keyword evidence="4" id="KW-0521">NADP</keyword>
<evidence type="ECO:0000256" key="2">
    <source>
        <dbReference type="ARBA" id="ARBA00022630"/>
    </source>
</evidence>